<dbReference type="Pfam" id="PF01230">
    <property type="entry name" value="HIT"/>
    <property type="match status" value="1"/>
</dbReference>
<name>A0A926KRB8_9BACL</name>
<dbReference type="PROSITE" id="PS51084">
    <property type="entry name" value="HIT_2"/>
    <property type="match status" value="1"/>
</dbReference>
<feature type="domain" description="HIT" evidence="2">
    <location>
        <begin position="2"/>
        <end position="110"/>
    </location>
</feature>
<evidence type="ECO:0000256" key="1">
    <source>
        <dbReference type="PROSITE-ProRule" id="PRU00464"/>
    </source>
</evidence>
<dbReference type="SUPFAM" id="SSF54197">
    <property type="entry name" value="HIT-like"/>
    <property type="match status" value="1"/>
</dbReference>
<dbReference type="GO" id="GO:0003824">
    <property type="term" value="F:catalytic activity"/>
    <property type="evidence" value="ECO:0007669"/>
    <property type="project" value="InterPro"/>
</dbReference>
<sequence>MNDCEYCNLKFEEQRIVLENEYCLYLQLLKPEIEGSGIIIPKAHRETVFDLTEEEWRHTYLLLHETKKVIDKEFGPDGYNVGWNSGTVAGQHIFHAHLHVIPRFADEPFAGKGIRNWFKSKENRRPNYDFENSNIDSKSSP</sequence>
<reference evidence="3" key="1">
    <citation type="submission" date="2020-09" db="EMBL/GenBank/DDBJ databases">
        <title>Draft Genome Sequence of Paenibacillus sp. WST5.</title>
        <authorList>
            <person name="Bao Z."/>
        </authorList>
    </citation>
    <scope>NUCLEOTIDE SEQUENCE</scope>
    <source>
        <strain evidence="3">WST5</strain>
    </source>
</reference>
<feature type="short sequence motif" description="Histidine triad motif" evidence="1">
    <location>
        <begin position="95"/>
        <end position="99"/>
    </location>
</feature>
<dbReference type="Proteomes" id="UP000650466">
    <property type="component" value="Unassembled WGS sequence"/>
</dbReference>
<dbReference type="EMBL" id="JACVVD010000007">
    <property type="protein sequence ID" value="MBD0382530.1"/>
    <property type="molecule type" value="Genomic_DNA"/>
</dbReference>
<evidence type="ECO:0000313" key="3">
    <source>
        <dbReference type="EMBL" id="MBD0382530.1"/>
    </source>
</evidence>
<proteinExistence type="predicted"/>
<protein>
    <submittedName>
        <fullName evidence="3">HIT family protein</fullName>
    </submittedName>
</protein>
<dbReference type="PANTHER" id="PTHR42997:SF1">
    <property type="entry name" value="AP-4-A PHOSPHORYLASE"/>
    <property type="match status" value="1"/>
</dbReference>
<dbReference type="AlphaFoldDB" id="A0A926KRB8"/>
<dbReference type="Gene3D" id="3.30.428.10">
    <property type="entry name" value="HIT-like"/>
    <property type="match status" value="1"/>
</dbReference>
<gene>
    <name evidence="3" type="ORF">ICC18_20640</name>
</gene>
<comment type="caution">
    <text evidence="3">The sequence shown here is derived from an EMBL/GenBank/DDBJ whole genome shotgun (WGS) entry which is preliminary data.</text>
</comment>
<dbReference type="InterPro" id="IPR052908">
    <property type="entry name" value="AP-4-A_phosphorylase"/>
</dbReference>
<organism evidence="3 4">
    <name type="scientific">Paenibacillus sedimenti</name>
    <dbReference type="NCBI Taxonomy" id="2770274"/>
    <lineage>
        <taxon>Bacteria</taxon>
        <taxon>Bacillati</taxon>
        <taxon>Bacillota</taxon>
        <taxon>Bacilli</taxon>
        <taxon>Bacillales</taxon>
        <taxon>Paenibacillaceae</taxon>
        <taxon>Paenibacillus</taxon>
    </lineage>
</organism>
<dbReference type="RefSeq" id="WP_188176304.1">
    <property type="nucleotide sequence ID" value="NZ_JACVVD010000007.1"/>
</dbReference>
<evidence type="ECO:0000259" key="2">
    <source>
        <dbReference type="PROSITE" id="PS51084"/>
    </source>
</evidence>
<dbReference type="InterPro" id="IPR011146">
    <property type="entry name" value="HIT-like"/>
</dbReference>
<dbReference type="InterPro" id="IPR036265">
    <property type="entry name" value="HIT-like_sf"/>
</dbReference>
<keyword evidence="4" id="KW-1185">Reference proteome</keyword>
<dbReference type="PANTHER" id="PTHR42997">
    <property type="entry name" value="HIT FAMILY HYDROLASE"/>
    <property type="match status" value="1"/>
</dbReference>
<accession>A0A926KRB8</accession>
<evidence type="ECO:0000313" key="4">
    <source>
        <dbReference type="Proteomes" id="UP000650466"/>
    </source>
</evidence>